<dbReference type="GO" id="GO:0003735">
    <property type="term" value="F:structural constituent of ribosome"/>
    <property type="evidence" value="ECO:0007669"/>
    <property type="project" value="InterPro"/>
</dbReference>
<keyword evidence="3 7" id="KW-0689">Ribosomal protein</keyword>
<dbReference type="CDD" id="cd01658">
    <property type="entry name" value="Ribosomal_L30"/>
    <property type="match status" value="1"/>
</dbReference>
<dbReference type="SUPFAM" id="SSF55129">
    <property type="entry name" value="Ribosomal protein L30p/L7e"/>
    <property type="match status" value="1"/>
</dbReference>
<organism evidence="7 8">
    <name type="scientific">Eiseniibacteriota bacterium</name>
    <dbReference type="NCBI Taxonomy" id="2212470"/>
    <lineage>
        <taxon>Bacteria</taxon>
        <taxon>Candidatus Eiseniibacteriota</taxon>
    </lineage>
</organism>
<evidence type="ECO:0000313" key="8">
    <source>
        <dbReference type="Proteomes" id="UP000807850"/>
    </source>
</evidence>
<dbReference type="GO" id="GO:0022625">
    <property type="term" value="C:cytosolic large ribosomal subunit"/>
    <property type="evidence" value="ECO:0007669"/>
    <property type="project" value="TreeGrafter"/>
</dbReference>
<dbReference type="InterPro" id="IPR016082">
    <property type="entry name" value="Ribosomal_uL30_ferredoxin-like"/>
</dbReference>
<protein>
    <recommendedName>
        <fullName evidence="5">50S ribosomal protein L30</fullName>
    </recommendedName>
</protein>
<comment type="caution">
    <text evidence="7">The sequence shown here is derived from an EMBL/GenBank/DDBJ whole genome shotgun (WGS) entry which is preliminary data.</text>
</comment>
<proteinExistence type="inferred from homology"/>
<name>A0A9D6QI66_UNCEI</name>
<evidence type="ECO:0000256" key="4">
    <source>
        <dbReference type="ARBA" id="ARBA00023274"/>
    </source>
</evidence>
<dbReference type="PIRSF" id="PIRSF002211">
    <property type="entry name" value="Ribosomal_L30_bac-type"/>
    <property type="match status" value="1"/>
</dbReference>
<dbReference type="Pfam" id="PF00327">
    <property type="entry name" value="Ribosomal_L30"/>
    <property type="match status" value="1"/>
</dbReference>
<dbReference type="AlphaFoldDB" id="A0A9D6QI66"/>
<dbReference type="InterPro" id="IPR005996">
    <property type="entry name" value="Ribosomal_uL30_bac-type"/>
</dbReference>
<dbReference type="PANTHER" id="PTHR15892">
    <property type="entry name" value="MITOCHONDRIAL RIBOSOMAL PROTEIN L30"/>
    <property type="match status" value="1"/>
</dbReference>
<reference evidence="7" key="1">
    <citation type="submission" date="2020-07" db="EMBL/GenBank/DDBJ databases">
        <title>Huge and variable diversity of episymbiotic CPR bacteria and DPANN archaea in groundwater ecosystems.</title>
        <authorList>
            <person name="He C.Y."/>
            <person name="Keren R."/>
            <person name="Whittaker M."/>
            <person name="Farag I.F."/>
            <person name="Doudna J."/>
            <person name="Cate J.H.D."/>
            <person name="Banfield J.F."/>
        </authorList>
    </citation>
    <scope>NUCLEOTIDE SEQUENCE</scope>
    <source>
        <strain evidence="7">NC_groundwater_928_Pr1_S-0.2um_72_17</strain>
    </source>
</reference>
<evidence type="ECO:0000256" key="1">
    <source>
        <dbReference type="ARBA" id="ARBA00007594"/>
    </source>
</evidence>
<comment type="similarity">
    <text evidence="1">Belongs to the universal ribosomal protein uL30 family.</text>
</comment>
<dbReference type="EMBL" id="JACQAY010000048">
    <property type="protein sequence ID" value="MBI3538942.1"/>
    <property type="molecule type" value="Genomic_DNA"/>
</dbReference>
<evidence type="ECO:0000256" key="5">
    <source>
        <dbReference type="ARBA" id="ARBA00035492"/>
    </source>
</evidence>
<evidence type="ECO:0000256" key="3">
    <source>
        <dbReference type="ARBA" id="ARBA00022980"/>
    </source>
</evidence>
<dbReference type="PANTHER" id="PTHR15892:SF2">
    <property type="entry name" value="LARGE RIBOSOMAL SUBUNIT PROTEIN UL30M"/>
    <property type="match status" value="1"/>
</dbReference>
<evidence type="ECO:0000259" key="6">
    <source>
        <dbReference type="Pfam" id="PF00327"/>
    </source>
</evidence>
<dbReference type="InterPro" id="IPR036919">
    <property type="entry name" value="Ribo_uL30_ferredoxin-like_sf"/>
</dbReference>
<keyword evidence="4" id="KW-0687">Ribonucleoprotein</keyword>
<dbReference type="NCBIfam" id="TIGR01308">
    <property type="entry name" value="rpmD_bact"/>
    <property type="match status" value="1"/>
</dbReference>
<evidence type="ECO:0000256" key="2">
    <source>
        <dbReference type="ARBA" id="ARBA00011838"/>
    </source>
</evidence>
<evidence type="ECO:0000313" key="7">
    <source>
        <dbReference type="EMBL" id="MBI3538942.1"/>
    </source>
</evidence>
<dbReference type="Gene3D" id="3.30.1390.20">
    <property type="entry name" value="Ribosomal protein L30, ferredoxin-like fold domain"/>
    <property type="match status" value="1"/>
</dbReference>
<dbReference type="GO" id="GO:0006412">
    <property type="term" value="P:translation"/>
    <property type="evidence" value="ECO:0007669"/>
    <property type="project" value="InterPro"/>
</dbReference>
<dbReference type="HAMAP" id="MF_01371_B">
    <property type="entry name" value="Ribosomal_uL30_B"/>
    <property type="match status" value="1"/>
</dbReference>
<feature type="domain" description="Large ribosomal subunit protein uL30-like ferredoxin-like fold" evidence="6">
    <location>
        <begin position="5"/>
        <end position="55"/>
    </location>
</feature>
<gene>
    <name evidence="7" type="primary">rpmD</name>
    <name evidence="7" type="ORF">HY076_01555</name>
</gene>
<sequence>MARRLRIRQIKSASGHRFDQAATVRALGIRRMNAAVEHNDTPQIRGMIFKVRHLVEVDELGR</sequence>
<dbReference type="Proteomes" id="UP000807850">
    <property type="component" value="Unassembled WGS sequence"/>
</dbReference>
<comment type="subunit">
    <text evidence="2">Part of the 50S ribosomal subunit.</text>
</comment>
<accession>A0A9D6QI66</accession>